<evidence type="ECO:0000313" key="2">
    <source>
        <dbReference type="Proteomes" id="UP001432322"/>
    </source>
</evidence>
<name>A0AAV5W961_9BILA</name>
<dbReference type="AlphaFoldDB" id="A0AAV5W961"/>
<proteinExistence type="predicted"/>
<organism evidence="1 2">
    <name type="scientific">Pristionchus fissidentatus</name>
    <dbReference type="NCBI Taxonomy" id="1538716"/>
    <lineage>
        <taxon>Eukaryota</taxon>
        <taxon>Metazoa</taxon>
        <taxon>Ecdysozoa</taxon>
        <taxon>Nematoda</taxon>
        <taxon>Chromadorea</taxon>
        <taxon>Rhabditida</taxon>
        <taxon>Rhabditina</taxon>
        <taxon>Diplogasteromorpha</taxon>
        <taxon>Diplogasteroidea</taxon>
        <taxon>Neodiplogasteridae</taxon>
        <taxon>Pristionchus</taxon>
    </lineage>
</organism>
<comment type="caution">
    <text evidence="1">The sequence shown here is derived from an EMBL/GenBank/DDBJ whole genome shotgun (WGS) entry which is preliminary data.</text>
</comment>
<reference evidence="1" key="1">
    <citation type="submission" date="2023-10" db="EMBL/GenBank/DDBJ databases">
        <title>Genome assembly of Pristionchus species.</title>
        <authorList>
            <person name="Yoshida K."/>
            <person name="Sommer R.J."/>
        </authorList>
    </citation>
    <scope>NUCLEOTIDE SEQUENCE</scope>
    <source>
        <strain evidence="1">RS5133</strain>
    </source>
</reference>
<dbReference type="EMBL" id="BTSY01000005">
    <property type="protein sequence ID" value="GMT26394.1"/>
    <property type="molecule type" value="Genomic_DNA"/>
</dbReference>
<dbReference type="Proteomes" id="UP001432322">
    <property type="component" value="Unassembled WGS sequence"/>
</dbReference>
<gene>
    <name evidence="1" type="ORF">PFISCL1PPCAC_17691</name>
</gene>
<evidence type="ECO:0000313" key="1">
    <source>
        <dbReference type="EMBL" id="GMT26394.1"/>
    </source>
</evidence>
<evidence type="ECO:0008006" key="3">
    <source>
        <dbReference type="Google" id="ProtNLM"/>
    </source>
</evidence>
<accession>A0AAV5W961</accession>
<protein>
    <recommendedName>
        <fullName evidence="3">G protein-coupled receptor</fullName>
    </recommendedName>
</protein>
<sequence>MTPRRNVRTILDHSQQSTIMRYMQKFLLLEKQHFNKISSFQVLIFLKKMGISGSGSIAIRISPTMSTTISSNIFLSLVEATVL</sequence>
<keyword evidence="2" id="KW-1185">Reference proteome</keyword>